<keyword evidence="13 14" id="KW-0472">Membrane</keyword>
<evidence type="ECO:0000256" key="6">
    <source>
        <dbReference type="ARBA" id="ARBA00022679"/>
    </source>
</evidence>
<keyword evidence="18" id="KW-1185">Reference proteome</keyword>
<gene>
    <name evidence="17" type="ORF">K0U00_14290</name>
</gene>
<keyword evidence="4" id="KW-1003">Cell membrane</keyword>
<dbReference type="SMART" id="SM00387">
    <property type="entry name" value="HATPase_c"/>
    <property type="match status" value="1"/>
</dbReference>
<dbReference type="InterPro" id="IPR003661">
    <property type="entry name" value="HisK_dim/P_dom"/>
</dbReference>
<dbReference type="EMBL" id="JAHZIK010000318">
    <property type="protein sequence ID" value="MBW7455191.1"/>
    <property type="molecule type" value="Genomic_DNA"/>
</dbReference>
<comment type="caution">
    <text evidence="17">The sequence shown here is derived from an EMBL/GenBank/DDBJ whole genome shotgun (WGS) entry which is preliminary data.</text>
</comment>
<reference evidence="17 18" key="1">
    <citation type="submission" date="2021-07" db="EMBL/GenBank/DDBJ databases">
        <title>Paenibacillus radiodurans sp. nov., isolated from the southeastern edge of Tengger Desert.</title>
        <authorList>
            <person name="Zhang G."/>
        </authorList>
    </citation>
    <scope>NUCLEOTIDE SEQUENCE [LARGE SCALE GENOMIC DNA]</scope>
    <source>
        <strain evidence="17 18">CCM 7311</strain>
    </source>
</reference>
<keyword evidence="5" id="KW-0597">Phosphoprotein</keyword>
<evidence type="ECO:0000256" key="8">
    <source>
        <dbReference type="ARBA" id="ARBA00022741"/>
    </source>
</evidence>
<dbReference type="InterPro" id="IPR005467">
    <property type="entry name" value="His_kinase_dom"/>
</dbReference>
<dbReference type="InterPro" id="IPR036097">
    <property type="entry name" value="HisK_dim/P_sf"/>
</dbReference>
<evidence type="ECO:0000256" key="1">
    <source>
        <dbReference type="ARBA" id="ARBA00000085"/>
    </source>
</evidence>
<evidence type="ECO:0000313" key="18">
    <source>
        <dbReference type="Proteomes" id="UP001519887"/>
    </source>
</evidence>
<dbReference type="CDD" id="cd00082">
    <property type="entry name" value="HisKA"/>
    <property type="match status" value="1"/>
</dbReference>
<dbReference type="CDD" id="cd00075">
    <property type="entry name" value="HATPase"/>
    <property type="match status" value="1"/>
</dbReference>
<feature type="transmembrane region" description="Helical" evidence="14">
    <location>
        <begin position="179"/>
        <end position="199"/>
    </location>
</feature>
<dbReference type="InterPro" id="IPR050428">
    <property type="entry name" value="TCS_sensor_his_kinase"/>
</dbReference>
<evidence type="ECO:0000256" key="2">
    <source>
        <dbReference type="ARBA" id="ARBA00004651"/>
    </source>
</evidence>
<feature type="domain" description="Histidine kinase" evidence="15">
    <location>
        <begin position="271"/>
        <end position="489"/>
    </location>
</feature>
<dbReference type="InterPro" id="IPR004358">
    <property type="entry name" value="Sig_transdc_His_kin-like_C"/>
</dbReference>
<keyword evidence="10" id="KW-0067">ATP-binding</keyword>
<dbReference type="PROSITE" id="PS50885">
    <property type="entry name" value="HAMP"/>
    <property type="match status" value="1"/>
</dbReference>
<evidence type="ECO:0000256" key="9">
    <source>
        <dbReference type="ARBA" id="ARBA00022777"/>
    </source>
</evidence>
<feature type="transmembrane region" description="Helical" evidence="14">
    <location>
        <begin position="15"/>
        <end position="35"/>
    </location>
</feature>
<evidence type="ECO:0000256" key="13">
    <source>
        <dbReference type="ARBA" id="ARBA00023136"/>
    </source>
</evidence>
<dbReference type="RefSeq" id="WP_210043921.1">
    <property type="nucleotide sequence ID" value="NZ_JBHLVU010000001.1"/>
</dbReference>
<dbReference type="PANTHER" id="PTHR45436:SF5">
    <property type="entry name" value="SENSOR HISTIDINE KINASE TRCS"/>
    <property type="match status" value="1"/>
</dbReference>
<evidence type="ECO:0000259" key="15">
    <source>
        <dbReference type="PROSITE" id="PS50109"/>
    </source>
</evidence>
<dbReference type="Pfam" id="PF02518">
    <property type="entry name" value="HATPase_c"/>
    <property type="match status" value="1"/>
</dbReference>
<dbReference type="Gene3D" id="3.30.565.10">
    <property type="entry name" value="Histidine kinase-like ATPase, C-terminal domain"/>
    <property type="match status" value="1"/>
</dbReference>
<evidence type="ECO:0000256" key="4">
    <source>
        <dbReference type="ARBA" id="ARBA00022475"/>
    </source>
</evidence>
<dbReference type="CDD" id="cd06225">
    <property type="entry name" value="HAMP"/>
    <property type="match status" value="1"/>
</dbReference>
<evidence type="ECO:0000256" key="14">
    <source>
        <dbReference type="SAM" id="Phobius"/>
    </source>
</evidence>
<dbReference type="InterPro" id="IPR036890">
    <property type="entry name" value="HATPase_C_sf"/>
</dbReference>
<dbReference type="SUPFAM" id="SSF55874">
    <property type="entry name" value="ATPase domain of HSP90 chaperone/DNA topoisomerase II/histidine kinase"/>
    <property type="match status" value="1"/>
</dbReference>
<name>A0ABS7C392_9BACL</name>
<dbReference type="Gene3D" id="1.10.287.130">
    <property type="match status" value="1"/>
</dbReference>
<dbReference type="InterPro" id="IPR003594">
    <property type="entry name" value="HATPase_dom"/>
</dbReference>
<keyword evidence="9 17" id="KW-0418">Kinase</keyword>
<keyword evidence="6" id="KW-0808">Transferase</keyword>
<evidence type="ECO:0000256" key="11">
    <source>
        <dbReference type="ARBA" id="ARBA00022989"/>
    </source>
</evidence>
<comment type="catalytic activity">
    <reaction evidence="1">
        <text>ATP + protein L-histidine = ADP + protein N-phospho-L-histidine.</text>
        <dbReference type="EC" id="2.7.13.3"/>
    </reaction>
</comment>
<dbReference type="PRINTS" id="PR00344">
    <property type="entry name" value="BCTRLSENSOR"/>
</dbReference>
<dbReference type="Gene3D" id="6.10.340.10">
    <property type="match status" value="1"/>
</dbReference>
<feature type="domain" description="HAMP" evidence="16">
    <location>
        <begin position="197"/>
        <end position="249"/>
    </location>
</feature>
<dbReference type="InterPro" id="IPR003660">
    <property type="entry name" value="HAMP_dom"/>
</dbReference>
<evidence type="ECO:0000313" key="17">
    <source>
        <dbReference type="EMBL" id="MBW7455191.1"/>
    </source>
</evidence>
<sequence>MSSTGGIRFPIRHKLLLSFTVVIFAGLSALLLVSVRITEQNVSGIINQDMIQANKTIELYVKQYFLTRNISMDQDSIGFEADGLVKELSAAVGSPISVYDPAGKGLSDLNADLMPATNDFAESLHGKIAYSLRQSGTETTVRLSSPVESGGKLIGVIHMVKDYSGLYDFTSRFLSTVRWFAVGIFLLVFLTAALLAVRITKPLGKLARSLERVSEGIYETAPPALSRDEIGDLSRSFMIMVKQIKAQIAIIERERDTLQETQAMSKTFFDNVTHELKTPLTTIRGYAQIMMENGFTDPVFFNKGMKYILDESQRLNDKVVQIIEFSTAAAEGFDYRLEEVDLSNLVRDVCEDMRVKARKYGIRIDCADEPGLQLIGDEVKLREMLINVVDNAVKYGGVNTTIHVTAEQAADNRIRIRVEDQGPGIAEEHLHRLFDPFYRVAGTKKEERGSAGLGLAIVKTIAERHNGHVTIDSQLHQGSTVTIELGGHDHE</sequence>
<comment type="subcellular location">
    <subcellularLocation>
        <location evidence="2">Cell membrane</location>
        <topology evidence="2">Multi-pass membrane protein</topology>
    </subcellularLocation>
</comment>
<evidence type="ECO:0000256" key="7">
    <source>
        <dbReference type="ARBA" id="ARBA00022692"/>
    </source>
</evidence>
<dbReference type="SMART" id="SM00388">
    <property type="entry name" value="HisKA"/>
    <property type="match status" value="1"/>
</dbReference>
<evidence type="ECO:0000256" key="5">
    <source>
        <dbReference type="ARBA" id="ARBA00022553"/>
    </source>
</evidence>
<evidence type="ECO:0000256" key="12">
    <source>
        <dbReference type="ARBA" id="ARBA00023012"/>
    </source>
</evidence>
<keyword evidence="7 14" id="KW-0812">Transmembrane</keyword>
<keyword evidence="8" id="KW-0547">Nucleotide-binding</keyword>
<keyword evidence="12" id="KW-0902">Two-component regulatory system</keyword>
<keyword evidence="11 14" id="KW-1133">Transmembrane helix</keyword>
<dbReference type="SUPFAM" id="SSF158472">
    <property type="entry name" value="HAMP domain-like"/>
    <property type="match status" value="1"/>
</dbReference>
<dbReference type="SUPFAM" id="SSF47384">
    <property type="entry name" value="Homodimeric domain of signal transducing histidine kinase"/>
    <property type="match status" value="1"/>
</dbReference>
<dbReference type="GO" id="GO:0016301">
    <property type="term" value="F:kinase activity"/>
    <property type="evidence" value="ECO:0007669"/>
    <property type="project" value="UniProtKB-KW"/>
</dbReference>
<dbReference type="SMART" id="SM00304">
    <property type="entry name" value="HAMP"/>
    <property type="match status" value="1"/>
</dbReference>
<protein>
    <recommendedName>
        <fullName evidence="3">histidine kinase</fullName>
        <ecNumber evidence="3">2.7.13.3</ecNumber>
    </recommendedName>
</protein>
<dbReference type="Proteomes" id="UP001519887">
    <property type="component" value="Unassembled WGS sequence"/>
</dbReference>
<dbReference type="PANTHER" id="PTHR45436">
    <property type="entry name" value="SENSOR HISTIDINE KINASE YKOH"/>
    <property type="match status" value="1"/>
</dbReference>
<accession>A0ABS7C392</accession>
<dbReference type="EC" id="2.7.13.3" evidence="3"/>
<evidence type="ECO:0000256" key="10">
    <source>
        <dbReference type="ARBA" id="ARBA00022840"/>
    </source>
</evidence>
<evidence type="ECO:0000259" key="16">
    <source>
        <dbReference type="PROSITE" id="PS50885"/>
    </source>
</evidence>
<dbReference type="PROSITE" id="PS50109">
    <property type="entry name" value="HIS_KIN"/>
    <property type="match status" value="1"/>
</dbReference>
<proteinExistence type="predicted"/>
<organism evidence="17 18">
    <name type="scientific">Paenibacillus sepulcri</name>
    <dbReference type="NCBI Taxonomy" id="359917"/>
    <lineage>
        <taxon>Bacteria</taxon>
        <taxon>Bacillati</taxon>
        <taxon>Bacillota</taxon>
        <taxon>Bacilli</taxon>
        <taxon>Bacillales</taxon>
        <taxon>Paenibacillaceae</taxon>
        <taxon>Paenibacillus</taxon>
    </lineage>
</organism>
<dbReference type="Pfam" id="PF00672">
    <property type="entry name" value="HAMP"/>
    <property type="match status" value="1"/>
</dbReference>
<evidence type="ECO:0000256" key="3">
    <source>
        <dbReference type="ARBA" id="ARBA00012438"/>
    </source>
</evidence>
<dbReference type="Pfam" id="PF00512">
    <property type="entry name" value="HisKA"/>
    <property type="match status" value="1"/>
</dbReference>